<keyword evidence="2" id="KW-0808">Transferase</keyword>
<evidence type="ECO:0000259" key="1">
    <source>
        <dbReference type="Pfam" id="PF01467"/>
    </source>
</evidence>
<dbReference type="Proteomes" id="UP001398556">
    <property type="component" value="Unassembled WGS sequence"/>
</dbReference>
<evidence type="ECO:0000313" key="2">
    <source>
        <dbReference type="EMBL" id="MEL1240893.1"/>
    </source>
</evidence>
<protein>
    <submittedName>
        <fullName evidence="2">Glycerol-3-phosphate cytidylyltransferase</fullName>
    </submittedName>
</protein>
<dbReference type="SUPFAM" id="SSF52374">
    <property type="entry name" value="Nucleotidylyl transferase"/>
    <property type="match status" value="1"/>
</dbReference>
<organism evidence="2 3">
    <name type="scientific">Flavobacterium flavipallidum</name>
    <dbReference type="NCBI Taxonomy" id="3139140"/>
    <lineage>
        <taxon>Bacteria</taxon>
        <taxon>Pseudomonadati</taxon>
        <taxon>Bacteroidota</taxon>
        <taxon>Flavobacteriia</taxon>
        <taxon>Flavobacteriales</taxon>
        <taxon>Flavobacteriaceae</taxon>
        <taxon>Flavobacterium</taxon>
    </lineage>
</organism>
<keyword evidence="2" id="KW-0548">Nucleotidyltransferase</keyword>
<proteinExistence type="predicted"/>
<dbReference type="GO" id="GO:0016779">
    <property type="term" value="F:nucleotidyltransferase activity"/>
    <property type="evidence" value="ECO:0007669"/>
    <property type="project" value="UniProtKB-KW"/>
</dbReference>
<keyword evidence="3" id="KW-1185">Reference proteome</keyword>
<gene>
    <name evidence="2" type="ORF">AAEO59_07525</name>
</gene>
<dbReference type="InterPro" id="IPR004821">
    <property type="entry name" value="Cyt_trans-like"/>
</dbReference>
<dbReference type="Gene3D" id="3.40.50.620">
    <property type="entry name" value="HUPs"/>
    <property type="match status" value="1"/>
</dbReference>
<dbReference type="RefSeq" id="WP_341700120.1">
    <property type="nucleotide sequence ID" value="NZ_JBBYHU010000011.1"/>
</dbReference>
<dbReference type="InterPro" id="IPR014729">
    <property type="entry name" value="Rossmann-like_a/b/a_fold"/>
</dbReference>
<accession>A0ABU9HMD8</accession>
<feature type="domain" description="Cytidyltransferase-like" evidence="1">
    <location>
        <begin position="10"/>
        <end position="93"/>
    </location>
</feature>
<reference evidence="2 3" key="1">
    <citation type="submission" date="2024-04" db="EMBL/GenBank/DDBJ databases">
        <title>Flavobacterium sp. DGU99 16S ribosomal RNA gene Genome sequencing and assembly.</title>
        <authorList>
            <person name="Park S."/>
        </authorList>
    </citation>
    <scope>NUCLEOTIDE SEQUENCE [LARGE SCALE GENOMIC DNA]</scope>
    <source>
        <strain evidence="2 3">DGU99</strain>
    </source>
</reference>
<name>A0ABU9HMD8_9FLAO</name>
<dbReference type="Pfam" id="PF01467">
    <property type="entry name" value="CTP_transf_like"/>
    <property type="match status" value="1"/>
</dbReference>
<evidence type="ECO:0000313" key="3">
    <source>
        <dbReference type="Proteomes" id="UP001398556"/>
    </source>
</evidence>
<comment type="caution">
    <text evidence="2">The sequence shown here is derived from an EMBL/GenBank/DDBJ whole genome shotgun (WGS) entry which is preliminary data.</text>
</comment>
<dbReference type="EMBL" id="JBBYHU010000011">
    <property type="protein sequence ID" value="MEL1240893.1"/>
    <property type="molecule type" value="Genomic_DNA"/>
</dbReference>
<sequence>MSLDKKTGVVSGTFNPFNDEHVLLFKEAKKHCDYLIVALQVNPEMESDHNSDSLNLAEIFLKIKNFENVDEVVPYVTENGLINIFQDFKVDVYIDFNENDEEDFLKRNFCLKHGIEVCFVPNRPTELNKKSMSAKLKTQKCTAVI</sequence>